<dbReference type="Proteomes" id="UP000197783">
    <property type="component" value="Unassembled WGS sequence"/>
</dbReference>
<dbReference type="AlphaFoldDB" id="A0A245ZG05"/>
<dbReference type="EMBL" id="NBBJ01000005">
    <property type="protein sequence ID" value="OWK28672.1"/>
    <property type="molecule type" value="Genomic_DNA"/>
</dbReference>
<proteinExistence type="predicted"/>
<dbReference type="PANTHER" id="PTHR34989">
    <property type="entry name" value="PROTEIN HDED"/>
    <property type="match status" value="1"/>
</dbReference>
<organism evidence="2 3">
    <name type="scientific">Sphingomonas mucosissima</name>
    <dbReference type="NCBI Taxonomy" id="370959"/>
    <lineage>
        <taxon>Bacteria</taxon>
        <taxon>Pseudomonadati</taxon>
        <taxon>Pseudomonadota</taxon>
        <taxon>Alphaproteobacteria</taxon>
        <taxon>Sphingomonadales</taxon>
        <taxon>Sphingomonadaceae</taxon>
        <taxon>Sphingomonas</taxon>
    </lineage>
</organism>
<feature type="transmembrane region" description="Helical" evidence="1">
    <location>
        <begin position="97"/>
        <end position="120"/>
    </location>
</feature>
<sequence>MSDVGRAGTPTTGAGWGWIIAYGVLSALLGLAALLLPFPATIAATFVIGIAFTVSGVFSLIAGLRGAGAESRGYSVLLGVLSIAAGVIMVARPLTGAISLTIVVAAWLLLRGALEIVLGLRMRRRRWLMLLLGAVNILLALLIISTVPFSALTLPGFVLGVSFMFSGVAAVMAGLDHRAGAAAFTFPDARRP</sequence>
<comment type="caution">
    <text evidence="2">The sequence shown here is derived from an EMBL/GenBank/DDBJ whole genome shotgun (WGS) entry which is preliminary data.</text>
</comment>
<keyword evidence="3" id="KW-1185">Reference proteome</keyword>
<dbReference type="GO" id="GO:0005886">
    <property type="term" value="C:plasma membrane"/>
    <property type="evidence" value="ECO:0007669"/>
    <property type="project" value="TreeGrafter"/>
</dbReference>
<reference evidence="2 3" key="1">
    <citation type="submission" date="2017-03" db="EMBL/GenBank/DDBJ databases">
        <title>Genome sequence of Sphingomonas mucosissima DSM 17494.</title>
        <authorList>
            <person name="Poehlein A."/>
            <person name="Wuebbeler J.H."/>
            <person name="Steinbuechel A."/>
            <person name="Daniel R."/>
        </authorList>
    </citation>
    <scope>NUCLEOTIDE SEQUENCE [LARGE SCALE GENOMIC DNA]</scope>
    <source>
        <strain evidence="2 3">DSM 17494</strain>
    </source>
</reference>
<dbReference type="RefSeq" id="WP_088334751.1">
    <property type="nucleotide sequence ID" value="NZ_NBBJ01000005.1"/>
</dbReference>
<evidence type="ECO:0000256" key="1">
    <source>
        <dbReference type="SAM" id="Phobius"/>
    </source>
</evidence>
<feature type="transmembrane region" description="Helical" evidence="1">
    <location>
        <begin position="127"/>
        <end position="151"/>
    </location>
</feature>
<accession>A0A245ZG05</accession>
<dbReference type="OrthoDB" id="7581334at2"/>
<evidence type="ECO:0000313" key="3">
    <source>
        <dbReference type="Proteomes" id="UP000197783"/>
    </source>
</evidence>
<feature type="transmembrane region" description="Helical" evidence="1">
    <location>
        <begin position="42"/>
        <end position="62"/>
    </location>
</feature>
<keyword evidence="1" id="KW-1133">Transmembrane helix</keyword>
<keyword evidence="1" id="KW-0472">Membrane</keyword>
<feature type="transmembrane region" description="Helical" evidence="1">
    <location>
        <begin position="74"/>
        <end position="91"/>
    </location>
</feature>
<gene>
    <name evidence="2" type="ORF">SPMU_29350</name>
</gene>
<evidence type="ECO:0000313" key="2">
    <source>
        <dbReference type="EMBL" id="OWK28672.1"/>
    </source>
</evidence>
<dbReference type="InterPro" id="IPR005325">
    <property type="entry name" value="DUF308_memb"/>
</dbReference>
<keyword evidence="1" id="KW-0812">Transmembrane</keyword>
<dbReference type="Pfam" id="PF03729">
    <property type="entry name" value="DUF308"/>
    <property type="match status" value="1"/>
</dbReference>
<dbReference type="PANTHER" id="PTHR34989:SF1">
    <property type="entry name" value="PROTEIN HDED"/>
    <property type="match status" value="1"/>
</dbReference>
<feature type="transmembrane region" description="Helical" evidence="1">
    <location>
        <begin position="157"/>
        <end position="175"/>
    </location>
</feature>
<protein>
    <submittedName>
        <fullName evidence="2">Acid-resistance membrane protein</fullName>
    </submittedName>
</protein>
<feature type="transmembrane region" description="Helical" evidence="1">
    <location>
        <begin position="16"/>
        <end position="36"/>
    </location>
</feature>
<name>A0A245ZG05_9SPHN</name>
<dbReference type="InterPro" id="IPR052712">
    <property type="entry name" value="Acid_resist_chaperone_HdeD"/>
</dbReference>